<dbReference type="PROSITE" id="PS51677">
    <property type="entry name" value="NODB"/>
    <property type="match status" value="1"/>
</dbReference>
<evidence type="ECO:0000313" key="2">
    <source>
        <dbReference type="EMBL" id="MFD1929338.1"/>
    </source>
</evidence>
<feature type="domain" description="NodB homology" evidence="1">
    <location>
        <begin position="184"/>
        <end position="374"/>
    </location>
</feature>
<comment type="caution">
    <text evidence="2">The sequence shown here is derived from an EMBL/GenBank/DDBJ whole genome shotgun (WGS) entry which is preliminary data.</text>
</comment>
<evidence type="ECO:0000313" key="3">
    <source>
        <dbReference type="Proteomes" id="UP001597218"/>
    </source>
</evidence>
<dbReference type="CDD" id="cd10944">
    <property type="entry name" value="CE4_SmPgdA_like"/>
    <property type="match status" value="1"/>
</dbReference>
<keyword evidence="2" id="KW-0378">Hydrolase</keyword>
<keyword evidence="3" id="KW-1185">Reference proteome</keyword>
<dbReference type="InterPro" id="IPR002509">
    <property type="entry name" value="NODB_dom"/>
</dbReference>
<accession>A0ABW4SIG6</accession>
<name>A0ABW4SIG6_9BACL</name>
<protein>
    <submittedName>
        <fullName evidence="2">Polysaccharide deacetylase family protein</fullName>
        <ecNumber evidence="2">3.-.-.-</ecNumber>
    </submittedName>
</protein>
<dbReference type="InterPro" id="IPR011330">
    <property type="entry name" value="Glyco_hydro/deAcase_b/a-brl"/>
</dbReference>
<dbReference type="GO" id="GO:0016787">
    <property type="term" value="F:hydrolase activity"/>
    <property type="evidence" value="ECO:0007669"/>
    <property type="project" value="UniProtKB-KW"/>
</dbReference>
<dbReference type="Proteomes" id="UP001597218">
    <property type="component" value="Unassembled WGS sequence"/>
</dbReference>
<dbReference type="PANTHER" id="PTHR10587">
    <property type="entry name" value="GLYCOSYL TRANSFERASE-RELATED"/>
    <property type="match status" value="1"/>
</dbReference>
<dbReference type="EC" id="3.-.-.-" evidence="2"/>
<dbReference type="SUPFAM" id="SSF88713">
    <property type="entry name" value="Glycoside hydrolase/deacetylase"/>
    <property type="match status" value="1"/>
</dbReference>
<organism evidence="2 3">
    <name type="scientific">Sporosarcina siberiensis</name>
    <dbReference type="NCBI Taxonomy" id="1365606"/>
    <lineage>
        <taxon>Bacteria</taxon>
        <taxon>Bacillati</taxon>
        <taxon>Bacillota</taxon>
        <taxon>Bacilli</taxon>
        <taxon>Bacillales</taxon>
        <taxon>Caryophanaceae</taxon>
        <taxon>Sporosarcina</taxon>
    </lineage>
</organism>
<dbReference type="Pfam" id="PF01522">
    <property type="entry name" value="Polysacc_deac_1"/>
    <property type="match status" value="1"/>
</dbReference>
<dbReference type="RefSeq" id="WP_381539388.1">
    <property type="nucleotide sequence ID" value="NZ_JBHUGI010000034.1"/>
</dbReference>
<sequence length="392" mass="44441">MKRIMSALGLMIIFGFVFSMGIVTASEKPKQYIGLHDHVLKFGQDDIKTVEDKLFVPLDTLIHSLNATIIYADKMYVGKNKHVLIYDYVTGKTIVDDVVSIGKPIRDINGELFADVSYIAASFGFHFEYFSDLNVSRIYSDTYKSLRGSEYVKHMNVLLGNVVPPTKPVPVPKPEKPSPSKGKANVYLTFDDGPNLFTTKNLATLKKYDVESTFFFLGNQMNYYPKIVKNVASEGHYIGSHSITHDQKKVYASSKSFMSEMSSGALMIKKLSSSKDVPKLMRVPYGSKPHLTPAMKGELKKEGYKIWDWDVDSNDWKYSDKQYSEIVKNVQDGVNRAYKAGDRDIVVLLHDRSQTAIALPQIIEWLKKEGYTMKKYNPASHVVQNFHRDVDL</sequence>
<reference evidence="3" key="1">
    <citation type="journal article" date="2019" name="Int. J. Syst. Evol. Microbiol.">
        <title>The Global Catalogue of Microorganisms (GCM) 10K type strain sequencing project: providing services to taxonomists for standard genome sequencing and annotation.</title>
        <authorList>
            <consortium name="The Broad Institute Genomics Platform"/>
            <consortium name="The Broad Institute Genome Sequencing Center for Infectious Disease"/>
            <person name="Wu L."/>
            <person name="Ma J."/>
        </authorList>
    </citation>
    <scope>NUCLEOTIDE SEQUENCE [LARGE SCALE GENOMIC DNA]</scope>
    <source>
        <strain evidence="3">CGMCC 4.7177</strain>
    </source>
</reference>
<evidence type="ECO:0000259" key="1">
    <source>
        <dbReference type="PROSITE" id="PS51677"/>
    </source>
</evidence>
<dbReference type="InterPro" id="IPR050248">
    <property type="entry name" value="Polysacc_deacetylase_ArnD"/>
</dbReference>
<gene>
    <name evidence="2" type="ORF">ACFSFY_14950</name>
</gene>
<dbReference type="PANTHER" id="PTHR10587:SF125">
    <property type="entry name" value="POLYSACCHARIDE DEACETYLASE YHEN-RELATED"/>
    <property type="match status" value="1"/>
</dbReference>
<proteinExistence type="predicted"/>
<dbReference type="Gene3D" id="3.20.20.370">
    <property type="entry name" value="Glycoside hydrolase/deacetylase"/>
    <property type="match status" value="1"/>
</dbReference>
<dbReference type="EMBL" id="JBHUGI010000034">
    <property type="protein sequence ID" value="MFD1929338.1"/>
    <property type="molecule type" value="Genomic_DNA"/>
</dbReference>